<dbReference type="InterPro" id="IPR027417">
    <property type="entry name" value="P-loop_NTPase"/>
</dbReference>
<comment type="similarity">
    <text evidence="7 8">Belongs to the TRAFAC class TrmE-Era-EngA-EngB-Septin-like GTPase superfamily. Septin GTPase family.</text>
</comment>
<dbReference type="SUPFAM" id="SSF52540">
    <property type="entry name" value="P-loop containing nucleoside triphosphate hydrolases"/>
    <property type="match status" value="1"/>
</dbReference>
<evidence type="ECO:0000256" key="8">
    <source>
        <dbReference type="RuleBase" id="RU004560"/>
    </source>
</evidence>
<dbReference type="InterPro" id="IPR030379">
    <property type="entry name" value="G_SEPTIN_dom"/>
</dbReference>
<evidence type="ECO:0000256" key="4">
    <source>
        <dbReference type="ARBA" id="ARBA00022741"/>
    </source>
</evidence>
<keyword evidence="4 8" id="KW-0547">Nucleotide-binding</keyword>
<evidence type="ECO:0000256" key="1">
    <source>
        <dbReference type="ARBA" id="ARBA00004496"/>
    </source>
</evidence>
<feature type="domain" description="Septin-type G" evidence="10">
    <location>
        <begin position="22"/>
        <end position="295"/>
    </location>
</feature>
<evidence type="ECO:0000256" key="9">
    <source>
        <dbReference type="SAM" id="MobiDB-lite"/>
    </source>
</evidence>
<dbReference type="GO" id="GO:0005525">
    <property type="term" value="F:GTP binding"/>
    <property type="evidence" value="ECO:0007669"/>
    <property type="project" value="UniProtKB-UniRule"/>
</dbReference>
<reference evidence="11" key="1">
    <citation type="submission" date="2020-11" db="EMBL/GenBank/DDBJ databases">
        <authorList>
            <person name="Tran Van P."/>
        </authorList>
    </citation>
    <scope>NUCLEOTIDE SEQUENCE</scope>
</reference>
<keyword evidence="3" id="KW-0132">Cell division</keyword>
<dbReference type="PIRSF" id="PIRSF006698">
    <property type="entry name" value="Septin"/>
    <property type="match status" value="1"/>
</dbReference>
<dbReference type="GO" id="GO:0051301">
    <property type="term" value="P:cell division"/>
    <property type="evidence" value="ECO:0007669"/>
    <property type="project" value="UniProtKB-KW"/>
</dbReference>
<dbReference type="GO" id="GO:0005737">
    <property type="term" value="C:cytoplasm"/>
    <property type="evidence" value="ECO:0007669"/>
    <property type="project" value="UniProtKB-SubCell"/>
</dbReference>
<evidence type="ECO:0000313" key="11">
    <source>
        <dbReference type="EMBL" id="CAD7240644.1"/>
    </source>
</evidence>
<organism evidence="11">
    <name type="scientific">Darwinula stevensoni</name>
    <dbReference type="NCBI Taxonomy" id="69355"/>
    <lineage>
        <taxon>Eukaryota</taxon>
        <taxon>Metazoa</taxon>
        <taxon>Ecdysozoa</taxon>
        <taxon>Arthropoda</taxon>
        <taxon>Crustacea</taxon>
        <taxon>Oligostraca</taxon>
        <taxon>Ostracoda</taxon>
        <taxon>Podocopa</taxon>
        <taxon>Podocopida</taxon>
        <taxon>Darwinulocopina</taxon>
        <taxon>Darwinuloidea</taxon>
        <taxon>Darwinulidae</taxon>
        <taxon>Darwinula</taxon>
    </lineage>
</organism>
<dbReference type="EMBL" id="LR899565">
    <property type="protein sequence ID" value="CAD7240644.1"/>
    <property type="molecule type" value="Genomic_DNA"/>
</dbReference>
<sequence>MSRGEIGFATLPEQVHRKSVKRGFEFTLMVAGETGLGKSTLINSLFLTDLYKDRQVPDVHGKIEKTISIEKKTMEIEEKGVRLRLSVVDTPGFGDSVNCEEHWQVLDRYLTDQFKQYFEAESGLNRKSIQDNRVHCLLYFIPPYGRGLRQLDVEVMKKIHKRVNLVPVIAKADMLTQPEVKFLKECIKRDIKEHHIKIYKFPECDSDEDEEFRKQDRDLKTAVPFALIGSSQTFEVNGRRIRGRLYPWGVVDVEDPGHSDFVKLRTMLISTHMQDLKEVTHDVLYENFRTQQISQMSQPPGKERKSSPLTTGFSSILPPHASSLHLSISKLKRGSIHADQVSETDKLLQQKDEEIRRMQDMLQQMQEKLRASGKGGIFSESVEGRIGLGGPPSKRGSRDSIIDV</sequence>
<gene>
    <name evidence="11" type="ORF">DSTB1V02_LOCUS663</name>
</gene>
<protein>
    <recommendedName>
        <fullName evidence="7">Septin</fullName>
    </recommendedName>
</protein>
<evidence type="ECO:0000256" key="5">
    <source>
        <dbReference type="ARBA" id="ARBA00023134"/>
    </source>
</evidence>
<keyword evidence="6" id="KW-0131">Cell cycle</keyword>
<keyword evidence="2" id="KW-0963">Cytoplasm</keyword>
<evidence type="ECO:0000256" key="6">
    <source>
        <dbReference type="ARBA" id="ARBA00023306"/>
    </source>
</evidence>
<dbReference type="PANTHER" id="PTHR18884">
    <property type="entry name" value="SEPTIN"/>
    <property type="match status" value="1"/>
</dbReference>
<evidence type="ECO:0000313" key="12">
    <source>
        <dbReference type="Proteomes" id="UP000677054"/>
    </source>
</evidence>
<dbReference type="AlphaFoldDB" id="A0A7R8WYX6"/>
<dbReference type="FunFam" id="3.40.50.300:FF:000064">
    <property type="entry name" value="Septin 4"/>
    <property type="match status" value="1"/>
</dbReference>
<proteinExistence type="inferred from homology"/>
<dbReference type="CDD" id="cd01850">
    <property type="entry name" value="CDC_Septin"/>
    <property type="match status" value="1"/>
</dbReference>
<keyword evidence="5 8" id="KW-0342">GTP-binding</keyword>
<keyword evidence="12" id="KW-1185">Reference proteome</keyword>
<dbReference type="InterPro" id="IPR016491">
    <property type="entry name" value="Septin"/>
</dbReference>
<feature type="region of interest" description="Disordered" evidence="9">
    <location>
        <begin position="368"/>
        <end position="404"/>
    </location>
</feature>
<comment type="subcellular location">
    <subcellularLocation>
        <location evidence="1">Cytoplasm</location>
    </subcellularLocation>
</comment>
<dbReference type="EMBL" id="CAJPEV010000048">
    <property type="protein sequence ID" value="CAG0879593.1"/>
    <property type="molecule type" value="Genomic_DNA"/>
</dbReference>
<accession>A0A7R8WYX6</accession>
<name>A0A7R8WYX6_9CRUS</name>
<dbReference type="OrthoDB" id="416553at2759"/>
<evidence type="ECO:0000256" key="3">
    <source>
        <dbReference type="ARBA" id="ARBA00022618"/>
    </source>
</evidence>
<dbReference type="Proteomes" id="UP000677054">
    <property type="component" value="Unassembled WGS sequence"/>
</dbReference>
<dbReference type="PROSITE" id="PS51719">
    <property type="entry name" value="G_SEPTIN"/>
    <property type="match status" value="1"/>
</dbReference>
<dbReference type="Gene3D" id="3.40.50.300">
    <property type="entry name" value="P-loop containing nucleotide triphosphate hydrolases"/>
    <property type="match status" value="1"/>
</dbReference>
<evidence type="ECO:0000256" key="7">
    <source>
        <dbReference type="PIRNR" id="PIRNR006698"/>
    </source>
</evidence>
<evidence type="ECO:0000256" key="2">
    <source>
        <dbReference type="ARBA" id="ARBA00022490"/>
    </source>
</evidence>
<dbReference type="Pfam" id="PF00735">
    <property type="entry name" value="Septin"/>
    <property type="match status" value="1"/>
</dbReference>
<feature type="region of interest" description="Disordered" evidence="9">
    <location>
        <begin position="291"/>
        <end position="314"/>
    </location>
</feature>
<evidence type="ECO:0000259" key="10">
    <source>
        <dbReference type="PROSITE" id="PS51719"/>
    </source>
</evidence>